<sequence length="861" mass="91252">MFGILRRVVPDAIRRRYALKFGIVMLCLGVVVAGIGVAATTQVQNEVQNGAKAEYEQVARQESAKLATWNERNLQLATHLSGTLAVRQGDGDAIDALFQNRTDRPGIYRIDYVDLQAGEVVVSTRRAEGRSLSELDVEDADRLRRVATSDGGGFYGAYERNSVEAMTYAAATPDGDHAVLVTMDAGTVATDLDGATENGAVAVIDPEKRIVFDSESEEGTGKFLSTYETGRADQYVQARSESAGFSQSLVTGPASGVLVGDDGYGLPQETYLAGYSPVEGTDWVVVVHEPTGTAFGFVKDVQQYGLLVTGGIVVLIGLVGLVLGRNTVRSVDDLRRKAGRMEDGDLNVDFDTHRIDAIGQLYVGFASMRDALRDQIREAQEAREAAEAARAEAEEMNEHLEQKADEYSAVMQACADGDLTERMRPESESAAMRSIAVEFNEMVAEIEATTAEVKAFASEVATASEEVTASSEEVRSASQQVTESIQEISDGAERQNESLQSVSGEMEQLSTTTEEIAASSNEVADIAERTAQTGREGREAAEAAIEGMAELESESESAVAAIEDLENEMSEIDELIEFIGDIAKETNMLALNANIEASRGSAEASGDGDEGFAVVAQEVKELASETKDAAEDIEARLERIQDQTEHTAGEVQQTADRVAEHTQSVRDAAGALDEIAEYAAETNDGVQEISAATEQQAASTEEVVAMVDDAATISEETTAESENVAAAAEEQTTALTEVSNSASSLSEQASQLSAALDRFDTAAAPEDDVAFDEETVASAFEEHAEGQARPGDEPAGELGEPEFDAFDGEAPGDASSEDSSASATPDSSGTSDTDGDASADTDGSPDGDESDDGDESLTFDD</sequence>
<dbReference type="Pfam" id="PF00015">
    <property type="entry name" value="MCPsignal"/>
    <property type="match status" value="1"/>
</dbReference>
<dbReference type="InterPro" id="IPR004090">
    <property type="entry name" value="Chemotax_Me-accpt_rcpt"/>
</dbReference>
<feature type="coiled-coil region" evidence="4">
    <location>
        <begin position="616"/>
        <end position="643"/>
    </location>
</feature>
<feature type="compositionally biased region" description="Low complexity" evidence="5">
    <location>
        <begin position="811"/>
        <end position="832"/>
    </location>
</feature>
<dbReference type="PANTHER" id="PTHR32089:SF112">
    <property type="entry name" value="LYSOZYME-LIKE PROTEIN-RELATED"/>
    <property type="match status" value="1"/>
</dbReference>
<feature type="coiled-coil region" evidence="4">
    <location>
        <begin position="548"/>
        <end position="575"/>
    </location>
</feature>
<dbReference type="PROSITE" id="PS50885">
    <property type="entry name" value="HAMP"/>
    <property type="match status" value="2"/>
</dbReference>
<evidence type="ECO:0000256" key="5">
    <source>
        <dbReference type="SAM" id="MobiDB-lite"/>
    </source>
</evidence>
<evidence type="ECO:0000256" key="2">
    <source>
        <dbReference type="ARBA" id="ARBA00029447"/>
    </source>
</evidence>
<keyword evidence="6" id="KW-0472">Membrane</keyword>
<reference evidence="9 10" key="1">
    <citation type="journal article" date="2019" name="Int. J. Syst. Evol. Microbiol.">
        <title>The Global Catalogue of Microorganisms (GCM) 10K type strain sequencing project: providing services to taxonomists for standard genome sequencing and annotation.</title>
        <authorList>
            <consortium name="The Broad Institute Genomics Platform"/>
            <consortium name="The Broad Institute Genome Sequencing Center for Infectious Disease"/>
            <person name="Wu L."/>
            <person name="Ma J."/>
        </authorList>
    </citation>
    <scope>NUCLEOTIDE SEQUENCE [LARGE SCALE GENOMIC DNA]</scope>
    <source>
        <strain evidence="9 10">GX26</strain>
    </source>
</reference>
<dbReference type="Pfam" id="PF00672">
    <property type="entry name" value="HAMP"/>
    <property type="match status" value="1"/>
</dbReference>
<dbReference type="CDD" id="cd18774">
    <property type="entry name" value="PDC2_HK_sensor"/>
    <property type="match status" value="1"/>
</dbReference>
<dbReference type="PRINTS" id="PR00260">
    <property type="entry name" value="CHEMTRNSDUCR"/>
</dbReference>
<dbReference type="AlphaFoldDB" id="A0ABD5V8P7"/>
<dbReference type="SUPFAM" id="SSF58104">
    <property type="entry name" value="Methyl-accepting chemotaxis protein (MCP) signaling domain"/>
    <property type="match status" value="1"/>
</dbReference>
<feature type="region of interest" description="Disordered" evidence="5">
    <location>
        <begin position="714"/>
        <end position="861"/>
    </location>
</feature>
<dbReference type="CDD" id="cd06225">
    <property type="entry name" value="HAMP"/>
    <property type="match status" value="1"/>
</dbReference>
<keyword evidence="10" id="KW-1185">Reference proteome</keyword>
<feature type="region of interest" description="Disordered" evidence="5">
    <location>
        <begin position="464"/>
        <end position="502"/>
    </location>
</feature>
<dbReference type="Proteomes" id="UP001596395">
    <property type="component" value="Unassembled WGS sequence"/>
</dbReference>
<keyword evidence="4" id="KW-0175">Coiled coil</keyword>
<organism evidence="9 10">
    <name type="scientific">Halorubellus litoreus</name>
    <dbReference type="NCBI Taxonomy" id="755308"/>
    <lineage>
        <taxon>Archaea</taxon>
        <taxon>Methanobacteriati</taxon>
        <taxon>Methanobacteriota</taxon>
        <taxon>Stenosarchaea group</taxon>
        <taxon>Halobacteria</taxon>
        <taxon>Halobacteriales</taxon>
        <taxon>Halorubellaceae</taxon>
        <taxon>Halorubellus</taxon>
    </lineage>
</organism>
<protein>
    <submittedName>
        <fullName evidence="9">Methyl-accepting chemotaxis protein</fullName>
    </submittedName>
</protein>
<comment type="caution">
    <text evidence="9">The sequence shown here is derived from an EMBL/GenBank/DDBJ whole genome shotgun (WGS) entry which is preliminary data.</text>
</comment>
<evidence type="ECO:0000313" key="10">
    <source>
        <dbReference type="Proteomes" id="UP001596395"/>
    </source>
</evidence>
<dbReference type="SMART" id="SM00304">
    <property type="entry name" value="HAMP"/>
    <property type="match status" value="2"/>
</dbReference>
<evidence type="ECO:0000256" key="6">
    <source>
        <dbReference type="SAM" id="Phobius"/>
    </source>
</evidence>
<evidence type="ECO:0000256" key="3">
    <source>
        <dbReference type="PROSITE-ProRule" id="PRU00284"/>
    </source>
</evidence>
<feature type="coiled-coil region" evidence="4">
    <location>
        <begin position="365"/>
        <end position="410"/>
    </location>
</feature>
<keyword evidence="1 3" id="KW-0807">Transducer</keyword>
<keyword evidence="6" id="KW-0812">Transmembrane</keyword>
<gene>
    <name evidence="9" type="ORF">ACFQGB_03760</name>
</gene>
<accession>A0ABD5V8P7</accession>
<dbReference type="PANTHER" id="PTHR32089">
    <property type="entry name" value="METHYL-ACCEPTING CHEMOTAXIS PROTEIN MCPB"/>
    <property type="match status" value="1"/>
</dbReference>
<dbReference type="InterPro" id="IPR003660">
    <property type="entry name" value="HAMP_dom"/>
</dbReference>
<evidence type="ECO:0000259" key="7">
    <source>
        <dbReference type="PROSITE" id="PS50111"/>
    </source>
</evidence>
<feature type="transmembrane region" description="Helical" evidence="6">
    <location>
        <begin position="21"/>
        <end position="39"/>
    </location>
</feature>
<evidence type="ECO:0000259" key="8">
    <source>
        <dbReference type="PROSITE" id="PS50885"/>
    </source>
</evidence>
<feature type="domain" description="HAMP" evidence="8">
    <location>
        <begin position="408"/>
        <end position="451"/>
    </location>
</feature>
<evidence type="ECO:0000313" key="9">
    <source>
        <dbReference type="EMBL" id="MFC6951970.1"/>
    </source>
</evidence>
<name>A0ABD5V8P7_9EURY</name>
<feature type="compositionally biased region" description="Acidic residues" evidence="5">
    <location>
        <begin position="833"/>
        <end position="861"/>
    </location>
</feature>
<feature type="domain" description="Methyl-accepting transducer" evidence="7">
    <location>
        <begin position="470"/>
        <end position="711"/>
    </location>
</feature>
<feature type="compositionally biased region" description="Acidic residues" evidence="5">
    <location>
        <begin position="765"/>
        <end position="775"/>
    </location>
</feature>
<evidence type="ECO:0000256" key="1">
    <source>
        <dbReference type="ARBA" id="ARBA00023224"/>
    </source>
</evidence>
<feature type="compositionally biased region" description="Basic and acidic residues" evidence="5">
    <location>
        <begin position="780"/>
        <end position="792"/>
    </location>
</feature>
<dbReference type="Gene3D" id="1.10.287.950">
    <property type="entry name" value="Methyl-accepting chemotaxis protein"/>
    <property type="match status" value="1"/>
</dbReference>
<dbReference type="GO" id="GO:0007165">
    <property type="term" value="P:signal transduction"/>
    <property type="evidence" value="ECO:0007669"/>
    <property type="project" value="UniProtKB-KW"/>
</dbReference>
<evidence type="ECO:0000256" key="4">
    <source>
        <dbReference type="SAM" id="Coils"/>
    </source>
</evidence>
<dbReference type="PROSITE" id="PS50111">
    <property type="entry name" value="CHEMOTAXIS_TRANSDUC_2"/>
    <property type="match status" value="1"/>
</dbReference>
<feature type="compositionally biased region" description="Low complexity" evidence="5">
    <location>
        <begin position="714"/>
        <end position="756"/>
    </location>
</feature>
<dbReference type="SMART" id="SM00283">
    <property type="entry name" value="MA"/>
    <property type="match status" value="1"/>
</dbReference>
<keyword evidence="6" id="KW-1133">Transmembrane helix</keyword>
<dbReference type="Gene3D" id="6.10.250.1910">
    <property type="match status" value="1"/>
</dbReference>
<dbReference type="InterPro" id="IPR004089">
    <property type="entry name" value="MCPsignal_dom"/>
</dbReference>
<dbReference type="SUPFAM" id="SSF158472">
    <property type="entry name" value="HAMP domain-like"/>
    <property type="match status" value="1"/>
</dbReference>
<feature type="domain" description="HAMP" evidence="8">
    <location>
        <begin position="325"/>
        <end position="377"/>
    </location>
</feature>
<comment type="similarity">
    <text evidence="2">Belongs to the methyl-accepting chemotaxis (MCP) protein family.</text>
</comment>
<dbReference type="EMBL" id="JBHSXN010000001">
    <property type="protein sequence ID" value="MFC6951970.1"/>
    <property type="molecule type" value="Genomic_DNA"/>
</dbReference>
<proteinExistence type="inferred from homology"/>
<dbReference type="CDD" id="cd11386">
    <property type="entry name" value="MCP_signal"/>
    <property type="match status" value="1"/>
</dbReference>
<dbReference type="RefSeq" id="WP_336348973.1">
    <property type="nucleotide sequence ID" value="NZ_JAZAQL010000001.1"/>
</dbReference>